<keyword evidence="1" id="KW-0812">Transmembrane</keyword>
<keyword evidence="3" id="KW-1185">Reference proteome</keyword>
<dbReference type="RefSeq" id="WP_379666262.1">
    <property type="nucleotide sequence ID" value="NZ_JBHULH010000004.1"/>
</dbReference>
<dbReference type="Proteomes" id="UP001597508">
    <property type="component" value="Unassembled WGS sequence"/>
</dbReference>
<protein>
    <submittedName>
        <fullName evidence="2">DUF3810 domain-containing protein</fullName>
    </submittedName>
</protein>
<dbReference type="EMBL" id="JBHULH010000004">
    <property type="protein sequence ID" value="MFD2567552.1"/>
    <property type="molecule type" value="Genomic_DNA"/>
</dbReference>
<keyword evidence="1" id="KW-1133">Transmembrane helix</keyword>
<keyword evidence="1" id="KW-0472">Membrane</keyword>
<name>A0ABW5LRY2_9FLAO</name>
<evidence type="ECO:0000313" key="3">
    <source>
        <dbReference type="Proteomes" id="UP001597508"/>
    </source>
</evidence>
<feature type="transmembrane region" description="Helical" evidence="1">
    <location>
        <begin position="7"/>
        <end position="25"/>
    </location>
</feature>
<evidence type="ECO:0000256" key="1">
    <source>
        <dbReference type="SAM" id="Phobius"/>
    </source>
</evidence>
<gene>
    <name evidence="2" type="ORF">ACFSRZ_09230</name>
</gene>
<sequence>MKIQKRNLYLTIFLGIQILLMRWVVHYPAAVESYYSNGIYPYISSLFRILLGWIPFSVGDLLIFYFIFYALRFIYRLFKTRFKNFVNKVLGVVAFCSVIYFCFYLFWGLNYYREPLSKNLGYEQTKYSTEELIRLSEYLIDQLNTTQVEITGSDTLKVENPYSQRKMYKLARKGYDSLATKLPQFEYKFGTAKSSLMSLVQSYNGTSGYLNPLTGEAQVNSRIPKTSFPTTTCHEMAHQIGFAAENEANFVGFLAALHNKDIYFKYAAYRMATRYAIFELYKRDPEQYKAIYERMNKGIIKDFRVSAEFWRSFENPFEPLLKKGYNAYLKSNNQAKGVDSYNYVVDLFINYYSKEISAEASDR</sequence>
<dbReference type="InterPro" id="IPR024294">
    <property type="entry name" value="DUF3810"/>
</dbReference>
<comment type="caution">
    <text evidence="2">The sequence shown here is derived from an EMBL/GenBank/DDBJ whole genome shotgun (WGS) entry which is preliminary data.</text>
</comment>
<evidence type="ECO:0000313" key="2">
    <source>
        <dbReference type="EMBL" id="MFD2567552.1"/>
    </source>
</evidence>
<feature type="transmembrane region" description="Helical" evidence="1">
    <location>
        <begin position="45"/>
        <end position="68"/>
    </location>
</feature>
<proteinExistence type="predicted"/>
<organism evidence="2 3">
    <name type="scientific">Pseudotenacibaculum haliotis</name>
    <dbReference type="NCBI Taxonomy" id="1862138"/>
    <lineage>
        <taxon>Bacteria</taxon>
        <taxon>Pseudomonadati</taxon>
        <taxon>Bacteroidota</taxon>
        <taxon>Flavobacteriia</taxon>
        <taxon>Flavobacteriales</taxon>
        <taxon>Flavobacteriaceae</taxon>
        <taxon>Pseudotenacibaculum</taxon>
    </lineage>
</organism>
<accession>A0ABW5LRY2</accession>
<dbReference type="Pfam" id="PF12725">
    <property type="entry name" value="DUF3810"/>
    <property type="match status" value="1"/>
</dbReference>
<feature type="transmembrane region" description="Helical" evidence="1">
    <location>
        <begin position="89"/>
        <end position="109"/>
    </location>
</feature>
<reference evidence="3" key="1">
    <citation type="journal article" date="2019" name="Int. J. Syst. Evol. Microbiol.">
        <title>The Global Catalogue of Microorganisms (GCM) 10K type strain sequencing project: providing services to taxonomists for standard genome sequencing and annotation.</title>
        <authorList>
            <consortium name="The Broad Institute Genomics Platform"/>
            <consortium name="The Broad Institute Genome Sequencing Center for Infectious Disease"/>
            <person name="Wu L."/>
            <person name="Ma J."/>
        </authorList>
    </citation>
    <scope>NUCLEOTIDE SEQUENCE [LARGE SCALE GENOMIC DNA]</scope>
    <source>
        <strain evidence="3">KCTC 52127</strain>
    </source>
</reference>